<evidence type="ECO:0000256" key="3">
    <source>
        <dbReference type="ARBA" id="ARBA00023004"/>
    </source>
</evidence>
<name>A0A1M5SCJ1_9BACT</name>
<dbReference type="Pfam" id="PF02662">
    <property type="entry name" value="FlpD"/>
    <property type="match status" value="1"/>
</dbReference>
<dbReference type="Proteomes" id="UP000184139">
    <property type="component" value="Unassembled WGS sequence"/>
</dbReference>
<accession>A0A1M5SCJ1</accession>
<dbReference type="GO" id="GO:0046872">
    <property type="term" value="F:metal ion binding"/>
    <property type="evidence" value="ECO:0007669"/>
    <property type="project" value="UniProtKB-KW"/>
</dbReference>
<gene>
    <name evidence="6" type="ORF">SAMN02745124_00277</name>
</gene>
<keyword evidence="4" id="KW-0411">Iron-sulfur</keyword>
<dbReference type="EMBL" id="FQXS01000001">
    <property type="protein sequence ID" value="SHH36189.1"/>
    <property type="molecule type" value="Genomic_DNA"/>
</dbReference>
<dbReference type="STRING" id="1121409.SAMN02745124_00277"/>
<dbReference type="AlphaFoldDB" id="A0A1M5SCJ1"/>
<reference evidence="6 7" key="1">
    <citation type="submission" date="2016-11" db="EMBL/GenBank/DDBJ databases">
        <authorList>
            <person name="Jaros S."/>
            <person name="Januszkiewicz K."/>
            <person name="Wedrychowicz H."/>
        </authorList>
    </citation>
    <scope>NUCLEOTIDE SEQUENCE [LARGE SCALE GENOMIC DNA]</scope>
    <source>
        <strain evidence="6 7">DSM 9705</strain>
    </source>
</reference>
<evidence type="ECO:0000256" key="1">
    <source>
        <dbReference type="ARBA" id="ARBA00022723"/>
    </source>
</evidence>
<evidence type="ECO:0000313" key="6">
    <source>
        <dbReference type="EMBL" id="SHH36189.1"/>
    </source>
</evidence>
<evidence type="ECO:0000259" key="5">
    <source>
        <dbReference type="Pfam" id="PF02662"/>
    </source>
</evidence>
<evidence type="ECO:0000313" key="7">
    <source>
        <dbReference type="Proteomes" id="UP000184139"/>
    </source>
</evidence>
<dbReference type="GO" id="GO:0051536">
    <property type="term" value="F:iron-sulfur cluster binding"/>
    <property type="evidence" value="ECO:0007669"/>
    <property type="project" value="UniProtKB-KW"/>
</dbReference>
<keyword evidence="3" id="KW-0408">Iron</keyword>
<organism evidence="6 7">
    <name type="scientific">Desulfofustis glycolicus DSM 9705</name>
    <dbReference type="NCBI Taxonomy" id="1121409"/>
    <lineage>
        <taxon>Bacteria</taxon>
        <taxon>Pseudomonadati</taxon>
        <taxon>Thermodesulfobacteriota</taxon>
        <taxon>Desulfobulbia</taxon>
        <taxon>Desulfobulbales</taxon>
        <taxon>Desulfocapsaceae</taxon>
        <taxon>Desulfofustis</taxon>
    </lineage>
</organism>
<dbReference type="GO" id="GO:0016491">
    <property type="term" value="F:oxidoreductase activity"/>
    <property type="evidence" value="ECO:0007669"/>
    <property type="project" value="UniProtKB-KW"/>
</dbReference>
<keyword evidence="7" id="KW-1185">Reference proteome</keyword>
<protein>
    <submittedName>
        <fullName evidence="6">Methyl-viologen-reducing hydrogenase, delta subunit</fullName>
    </submittedName>
</protein>
<evidence type="ECO:0000256" key="4">
    <source>
        <dbReference type="ARBA" id="ARBA00023014"/>
    </source>
</evidence>
<keyword evidence="1" id="KW-0479">Metal-binding</keyword>
<evidence type="ECO:0000256" key="2">
    <source>
        <dbReference type="ARBA" id="ARBA00023002"/>
    </source>
</evidence>
<dbReference type="InterPro" id="IPR003813">
    <property type="entry name" value="MvhD/FlpD"/>
</dbReference>
<feature type="domain" description="F420-non-reducing hydrogenase iron-sulfur subunit D" evidence="5">
    <location>
        <begin position="2"/>
        <end position="44"/>
    </location>
</feature>
<keyword evidence="2" id="KW-0560">Oxidoreductase</keyword>
<sequence>MITEILDDCGYEPERFSITWVSSAEPDKFVKAVTEMTARVRKLGPVNTDAQAA</sequence>
<proteinExistence type="predicted"/>